<dbReference type="EMBL" id="FNZM01000009">
    <property type="protein sequence ID" value="SEJ86491.1"/>
    <property type="molecule type" value="Genomic_DNA"/>
</dbReference>
<evidence type="ECO:0000313" key="3">
    <source>
        <dbReference type="Proteomes" id="UP000183529"/>
    </source>
</evidence>
<evidence type="ECO:0000259" key="1">
    <source>
        <dbReference type="SMART" id="SM00858"/>
    </source>
</evidence>
<dbReference type="InterPro" id="IPR017592">
    <property type="entry name" value="Pilus_assmbl_Flp-typ_CpaB"/>
</dbReference>
<reference evidence="2 3" key="1">
    <citation type="submission" date="2016-10" db="EMBL/GenBank/DDBJ databases">
        <authorList>
            <person name="Varghese N."/>
            <person name="Submissions S."/>
        </authorList>
    </citation>
    <scope>NUCLEOTIDE SEQUENCE [LARGE SCALE GENOMIC DNA]</scope>
    <source>
        <strain evidence="2 3">LMG 22274</strain>
    </source>
</reference>
<dbReference type="Pfam" id="PF08666">
    <property type="entry name" value="SAF"/>
    <property type="match status" value="1"/>
</dbReference>
<dbReference type="Proteomes" id="UP000183529">
    <property type="component" value="Unassembled WGS sequence"/>
</dbReference>
<dbReference type="SMART" id="SM00858">
    <property type="entry name" value="SAF"/>
    <property type="match status" value="1"/>
</dbReference>
<evidence type="ECO:0000313" key="2">
    <source>
        <dbReference type="EMBL" id="SEJ86491.1"/>
    </source>
</evidence>
<comment type="caution">
    <text evidence="2">The sequence shown here is derived from an EMBL/GenBank/DDBJ whole genome shotgun (WGS) entry which is preliminary data.</text>
</comment>
<dbReference type="InterPro" id="IPR013974">
    <property type="entry name" value="SAF"/>
</dbReference>
<dbReference type="InterPro" id="IPR031571">
    <property type="entry name" value="RcpC_dom"/>
</dbReference>
<dbReference type="NCBIfam" id="TIGR03177">
    <property type="entry name" value="pilus_cpaB"/>
    <property type="match status" value="1"/>
</dbReference>
<dbReference type="CDD" id="cd11614">
    <property type="entry name" value="SAF_CpaB_FlgA_like"/>
    <property type="match status" value="1"/>
</dbReference>
<dbReference type="AlphaFoldDB" id="A0AAQ1GH99"/>
<protein>
    <submittedName>
        <fullName evidence="2">Pilus assembly protein CpaB</fullName>
    </submittedName>
</protein>
<feature type="domain" description="SAF" evidence="1">
    <location>
        <begin position="47"/>
        <end position="107"/>
    </location>
</feature>
<organism evidence="2 3">
    <name type="scientific">Paraburkholderia tropica</name>
    <dbReference type="NCBI Taxonomy" id="92647"/>
    <lineage>
        <taxon>Bacteria</taxon>
        <taxon>Pseudomonadati</taxon>
        <taxon>Pseudomonadota</taxon>
        <taxon>Betaproteobacteria</taxon>
        <taxon>Burkholderiales</taxon>
        <taxon>Burkholderiaceae</taxon>
        <taxon>Paraburkholderia</taxon>
    </lineage>
</organism>
<name>A0AAQ1GH99_9BURK</name>
<accession>A0AAQ1GH99</accession>
<dbReference type="RefSeq" id="WP_074984317.1">
    <property type="nucleotide sequence ID" value="NZ_CADFGN010000009.1"/>
</dbReference>
<dbReference type="Pfam" id="PF16976">
    <property type="entry name" value="RcpC"/>
    <property type="match status" value="1"/>
</dbReference>
<sequence length="317" mass="32231">MANLTKIAAGVLIAAALLLGIFAFMLARHAPPAPVAQPAVAVTQPLTPVVVAARTLPAGQPIPADALRVQPLRTQPAGSVSDVQLIAGRVPLADIAADTPVLDTQLSSSLASSLAPGERAVAVRIDENNAVGNQLHAGNYVDVFFTLRRDGAAGGTVGTGNAEISRTQARLLISKARVLVFGNPAEAANSNAQRTSGFGTQSTTPRTAVLAVPLTEVNDLALAQSQGQLILALRNPTDDDQMDPSAFGPQQGVLRVVAHGTPDNSTRAAAGVALDQLAGAQAPRPAVPVVHRASSGNGGAQGGLEVIRGGRAETVAW</sequence>
<proteinExistence type="predicted"/>
<gene>
    <name evidence="2" type="ORF">SAMN05216550_109316</name>
</gene>